<dbReference type="AlphaFoldDB" id="A0A0D2AET0"/>
<keyword evidence="3" id="KW-1185">Reference proteome</keyword>
<dbReference type="Proteomes" id="UP000053259">
    <property type="component" value="Unassembled WGS sequence"/>
</dbReference>
<dbReference type="VEuPathDB" id="FungiDB:PV09_04110"/>
<feature type="region of interest" description="Disordered" evidence="1">
    <location>
        <begin position="1"/>
        <end position="39"/>
    </location>
</feature>
<dbReference type="GO" id="GO:0008168">
    <property type="term" value="F:methyltransferase activity"/>
    <property type="evidence" value="ECO:0007669"/>
    <property type="project" value="TreeGrafter"/>
</dbReference>
<dbReference type="InParanoid" id="A0A0D2AET0"/>
<dbReference type="Gene3D" id="3.40.50.150">
    <property type="entry name" value="Vaccinia Virus protein VP39"/>
    <property type="match status" value="1"/>
</dbReference>
<organism evidence="2 3">
    <name type="scientific">Verruconis gallopava</name>
    <dbReference type="NCBI Taxonomy" id="253628"/>
    <lineage>
        <taxon>Eukaryota</taxon>
        <taxon>Fungi</taxon>
        <taxon>Dikarya</taxon>
        <taxon>Ascomycota</taxon>
        <taxon>Pezizomycotina</taxon>
        <taxon>Dothideomycetes</taxon>
        <taxon>Pleosporomycetidae</taxon>
        <taxon>Venturiales</taxon>
        <taxon>Sympoventuriaceae</taxon>
        <taxon>Verruconis</taxon>
    </lineage>
</organism>
<proteinExistence type="predicted"/>
<dbReference type="RefSeq" id="XP_016214814.1">
    <property type="nucleotide sequence ID" value="XM_016357410.1"/>
</dbReference>
<dbReference type="GeneID" id="27312083"/>
<gene>
    <name evidence="2" type="ORF">PV09_04110</name>
</gene>
<dbReference type="EMBL" id="KN847539">
    <property type="protein sequence ID" value="KIW04945.1"/>
    <property type="molecule type" value="Genomic_DNA"/>
</dbReference>
<dbReference type="HOGENOM" id="CLU_010595_7_1_1"/>
<dbReference type="InterPro" id="IPR029063">
    <property type="entry name" value="SAM-dependent_MTases_sf"/>
</dbReference>
<dbReference type="PANTHER" id="PTHR43591:SF31">
    <property type="entry name" value="LAEA-LIKE, PUTATIVE (AFU_ORTHOLOGUE AFUA_8G01930)-RELATED"/>
    <property type="match status" value="1"/>
</dbReference>
<dbReference type="PANTHER" id="PTHR43591">
    <property type="entry name" value="METHYLTRANSFERASE"/>
    <property type="match status" value="1"/>
</dbReference>
<reference evidence="2 3" key="1">
    <citation type="submission" date="2015-01" db="EMBL/GenBank/DDBJ databases">
        <title>The Genome Sequence of Ochroconis gallopava CBS43764.</title>
        <authorList>
            <consortium name="The Broad Institute Genomics Platform"/>
            <person name="Cuomo C."/>
            <person name="de Hoog S."/>
            <person name="Gorbushina A."/>
            <person name="Stielow B."/>
            <person name="Teixiera M."/>
            <person name="Abouelleil A."/>
            <person name="Chapman S.B."/>
            <person name="Priest M."/>
            <person name="Young S.K."/>
            <person name="Wortman J."/>
            <person name="Nusbaum C."/>
            <person name="Birren B."/>
        </authorList>
    </citation>
    <scope>NUCLEOTIDE SEQUENCE [LARGE SCALE GENOMIC DNA]</scope>
    <source>
        <strain evidence="2 3">CBS 43764</strain>
    </source>
</reference>
<dbReference type="OrthoDB" id="2013972at2759"/>
<dbReference type="STRING" id="253628.A0A0D2AET0"/>
<evidence type="ECO:0000313" key="2">
    <source>
        <dbReference type="EMBL" id="KIW04945.1"/>
    </source>
</evidence>
<protein>
    <recommendedName>
        <fullName evidence="4">Methyltransferase domain-containing protein</fullName>
    </recommendedName>
</protein>
<dbReference type="CDD" id="cd02440">
    <property type="entry name" value="AdoMet_MTases"/>
    <property type="match status" value="1"/>
</dbReference>
<name>A0A0D2AET0_9PEZI</name>
<evidence type="ECO:0000256" key="1">
    <source>
        <dbReference type="SAM" id="MobiDB-lite"/>
    </source>
</evidence>
<feature type="compositionally biased region" description="Polar residues" evidence="1">
    <location>
        <begin position="1"/>
        <end position="21"/>
    </location>
</feature>
<evidence type="ECO:0008006" key="4">
    <source>
        <dbReference type="Google" id="ProtNLM"/>
    </source>
</evidence>
<dbReference type="SUPFAM" id="SSF53335">
    <property type="entry name" value="S-adenosyl-L-methionine-dependent methyltransferases"/>
    <property type="match status" value="1"/>
</dbReference>
<sequence>MAENTPSSRPATPLSSEPNDLSSREGDHSDSDSAFVDSASRHTESVASSAYAYRFANGRRYHAYDGEAYQFPNDESEQDRLDLQHHIFRLCADNRLYLAPIPADLHSVLDVGTGTGIWAIEFADEHPSATVVGIDLSPIQPNNVPVNCSFRVDNLELDWIPEEKYDFIHSRAMVGAIKDWPRFLAQSFDHLKPGGYIELQDLTSPVCCNDPTESSNSIMVKYGNHVLDAGRRIGLDFQAPYKWREMLQEAGFVDINIRWFNWPIGPWAKGVKNKMIGRYLYVDFHEGLEVARLLFTNVLGWSSNDFDNLIAQVRAEMEEQKIHLYERVCFCYARKPGGAPAETPNDDYQTQV</sequence>
<evidence type="ECO:0000313" key="3">
    <source>
        <dbReference type="Proteomes" id="UP000053259"/>
    </source>
</evidence>
<accession>A0A0D2AET0</accession>
<dbReference type="Pfam" id="PF13489">
    <property type="entry name" value="Methyltransf_23"/>
    <property type="match status" value="1"/>
</dbReference>
<feature type="compositionally biased region" description="Basic and acidic residues" evidence="1">
    <location>
        <begin position="22"/>
        <end position="31"/>
    </location>
</feature>